<evidence type="ECO:0000256" key="5">
    <source>
        <dbReference type="ARBA" id="ARBA00022679"/>
    </source>
</evidence>
<comment type="subcellular location">
    <subcellularLocation>
        <location evidence="1">Cytoplasm</location>
    </subcellularLocation>
</comment>
<keyword evidence="4" id="KW-0597">Phosphoprotein</keyword>
<dbReference type="SUPFAM" id="SSF55804">
    <property type="entry name" value="Phoshotransferase/anion transport protein"/>
    <property type="match status" value="1"/>
</dbReference>
<evidence type="ECO:0000313" key="12">
    <source>
        <dbReference type="EMBL" id="VYS96792.1"/>
    </source>
</evidence>
<feature type="domain" description="PTS EIIA type-2" evidence="11">
    <location>
        <begin position="1"/>
        <end position="136"/>
    </location>
</feature>
<keyword evidence="2" id="KW-0813">Transport</keyword>
<dbReference type="Pfam" id="PF00359">
    <property type="entry name" value="PTS_EIIA_2"/>
    <property type="match status" value="1"/>
</dbReference>
<sequence>MICTRVIEEVKDYQSAIKMTCDILEEKGAVNHTYYQAILDNIEKYGGYFYLGKGICMPHAKTEDGAIKSGMCVLMVKNKVRFFNNQVRVFITIAAKGEMEHFKNLHRIANFCNDEEKMKRLEEIKDEKELLELIGE</sequence>
<dbReference type="GO" id="GO:0005737">
    <property type="term" value="C:cytoplasm"/>
    <property type="evidence" value="ECO:0007669"/>
    <property type="project" value="UniProtKB-SubCell"/>
</dbReference>
<evidence type="ECO:0000259" key="11">
    <source>
        <dbReference type="PROSITE" id="PS51094"/>
    </source>
</evidence>
<evidence type="ECO:0000256" key="2">
    <source>
        <dbReference type="ARBA" id="ARBA00022448"/>
    </source>
</evidence>
<proteinExistence type="predicted"/>
<dbReference type="GO" id="GO:0016301">
    <property type="term" value="F:kinase activity"/>
    <property type="evidence" value="ECO:0007669"/>
    <property type="project" value="UniProtKB-KW"/>
</dbReference>
<dbReference type="EMBL" id="CACRSX010000021">
    <property type="protein sequence ID" value="VYS96792.1"/>
    <property type="molecule type" value="Genomic_DNA"/>
</dbReference>
<organism evidence="12">
    <name type="scientific">Anaerostipes hadrus</name>
    <dbReference type="NCBI Taxonomy" id="649756"/>
    <lineage>
        <taxon>Bacteria</taxon>
        <taxon>Bacillati</taxon>
        <taxon>Bacillota</taxon>
        <taxon>Clostridia</taxon>
        <taxon>Lachnospirales</taxon>
        <taxon>Lachnospiraceae</taxon>
        <taxon>Anaerostipes</taxon>
    </lineage>
</organism>
<evidence type="ECO:0000256" key="10">
    <source>
        <dbReference type="ARBA" id="ARBA00042072"/>
    </source>
</evidence>
<evidence type="ECO:0000256" key="7">
    <source>
        <dbReference type="ARBA" id="ARBA00022777"/>
    </source>
</evidence>
<dbReference type="Gene3D" id="3.40.930.10">
    <property type="entry name" value="Mannitol-specific EII, Chain A"/>
    <property type="match status" value="1"/>
</dbReference>
<dbReference type="PANTHER" id="PTHR36203">
    <property type="entry name" value="ASCORBATE-SPECIFIC PTS SYSTEM EIIA COMPONENT"/>
    <property type="match status" value="1"/>
</dbReference>
<comment type="function">
    <text evidence="8">The phosphoenolpyruvate-dependent sugar phosphotransferase system (sugar PTS), a major carbohydrate active transport system, catalyzes the phosphorylation of incoming sugar substrates concomitantly with their translocation across the cell membrane. The enzyme II UlaABC PTS system is involved in ascorbate transport.</text>
</comment>
<dbReference type="AlphaFoldDB" id="A0A6N2SUX2"/>
<keyword evidence="7" id="KW-0418">Kinase</keyword>
<dbReference type="PROSITE" id="PS51094">
    <property type="entry name" value="PTS_EIIA_TYPE_2"/>
    <property type="match status" value="1"/>
</dbReference>
<evidence type="ECO:0000256" key="8">
    <source>
        <dbReference type="ARBA" id="ARBA00037387"/>
    </source>
</evidence>
<evidence type="ECO:0000256" key="3">
    <source>
        <dbReference type="ARBA" id="ARBA00022490"/>
    </source>
</evidence>
<dbReference type="InterPro" id="IPR051351">
    <property type="entry name" value="Ascorbate-PTS_EIIA_comp"/>
</dbReference>
<keyword evidence="5 12" id="KW-0808">Transferase</keyword>
<evidence type="ECO:0000256" key="9">
    <source>
        <dbReference type="ARBA" id="ARBA00041175"/>
    </source>
</evidence>
<evidence type="ECO:0000256" key="4">
    <source>
        <dbReference type="ARBA" id="ARBA00022553"/>
    </source>
</evidence>
<dbReference type="PANTHER" id="PTHR36203:SF1">
    <property type="entry name" value="ASCORBATE-SPECIFIC PTS SYSTEM EIIA COMPONENT"/>
    <property type="match status" value="1"/>
</dbReference>
<keyword evidence="6" id="KW-0598">Phosphotransferase system</keyword>
<gene>
    <name evidence="12" type="primary">ulaC_2</name>
    <name evidence="12" type="ORF">AHLFYP4_01092</name>
</gene>
<dbReference type="GO" id="GO:0009401">
    <property type="term" value="P:phosphoenolpyruvate-dependent sugar phosphotransferase system"/>
    <property type="evidence" value="ECO:0007669"/>
    <property type="project" value="UniProtKB-KW"/>
</dbReference>
<dbReference type="InterPro" id="IPR016152">
    <property type="entry name" value="PTrfase/Anion_transptr"/>
</dbReference>
<reference evidence="12" key="1">
    <citation type="submission" date="2019-11" db="EMBL/GenBank/DDBJ databases">
        <authorList>
            <person name="Feng L."/>
        </authorList>
    </citation>
    <scope>NUCLEOTIDE SEQUENCE</scope>
    <source>
        <strain evidence="12">AhadrusLFYP4</strain>
    </source>
</reference>
<protein>
    <recommendedName>
        <fullName evidence="9">Ascorbate-specific PTS system EIIA component</fullName>
    </recommendedName>
    <alternativeName>
        <fullName evidence="10">Ascorbate-specific phosphotransferase enzyme IIA component</fullName>
    </alternativeName>
</protein>
<keyword evidence="3" id="KW-0963">Cytoplasm</keyword>
<name>A0A6N2SUX2_ANAHA</name>
<evidence type="ECO:0000256" key="1">
    <source>
        <dbReference type="ARBA" id="ARBA00004496"/>
    </source>
</evidence>
<accession>A0A6N2SUX2</accession>
<evidence type="ECO:0000256" key="6">
    <source>
        <dbReference type="ARBA" id="ARBA00022683"/>
    </source>
</evidence>
<dbReference type="RefSeq" id="WP_244091757.1">
    <property type="nucleotide sequence ID" value="NZ_CACRSX010000021.1"/>
</dbReference>
<dbReference type="InterPro" id="IPR002178">
    <property type="entry name" value="PTS_EIIA_type-2_dom"/>
</dbReference>